<evidence type="ECO:0000313" key="3">
    <source>
        <dbReference type="Proteomes" id="UP000007431"/>
    </source>
</evidence>
<feature type="compositionally biased region" description="Low complexity" evidence="1">
    <location>
        <begin position="351"/>
        <end position="360"/>
    </location>
</feature>
<feature type="region of interest" description="Disordered" evidence="1">
    <location>
        <begin position="316"/>
        <end position="376"/>
    </location>
</feature>
<organism evidence="3">
    <name type="scientific">Schizophyllum commune (strain H4-8 / FGSC 9210)</name>
    <name type="common">Split gill fungus</name>
    <dbReference type="NCBI Taxonomy" id="578458"/>
    <lineage>
        <taxon>Eukaryota</taxon>
        <taxon>Fungi</taxon>
        <taxon>Dikarya</taxon>
        <taxon>Basidiomycota</taxon>
        <taxon>Agaricomycotina</taxon>
        <taxon>Agaricomycetes</taxon>
        <taxon>Agaricomycetidae</taxon>
        <taxon>Agaricales</taxon>
        <taxon>Schizophyllaceae</taxon>
        <taxon>Schizophyllum</taxon>
    </lineage>
</organism>
<name>D8PM54_SCHCM</name>
<dbReference type="Proteomes" id="UP000007431">
    <property type="component" value="Unassembled WGS sequence"/>
</dbReference>
<accession>D8PM54</accession>
<dbReference type="HOGENOM" id="CLU_655790_0_0_1"/>
<evidence type="ECO:0000256" key="1">
    <source>
        <dbReference type="SAM" id="MobiDB-lite"/>
    </source>
</evidence>
<dbReference type="VEuPathDB" id="FungiDB:SCHCODRAFT_02609053"/>
<proteinExistence type="predicted"/>
<keyword evidence="3" id="KW-1185">Reference proteome</keyword>
<feature type="compositionally biased region" description="Basic and acidic residues" evidence="1">
    <location>
        <begin position="323"/>
        <end position="336"/>
    </location>
</feature>
<evidence type="ECO:0000313" key="2">
    <source>
        <dbReference type="EMBL" id="EFJ04126.1"/>
    </source>
</evidence>
<protein>
    <submittedName>
        <fullName evidence="2">Uncharacterized protein</fullName>
    </submittedName>
</protein>
<dbReference type="EMBL" id="GL377302">
    <property type="protein sequence ID" value="EFJ04126.1"/>
    <property type="molecule type" value="Genomic_DNA"/>
</dbReference>
<sequence length="419" mass="45936">MMPSSRLGRGPLAWFLYAAIRHRKQTSTGPGARHEVTSPLQRALLEVIRRPKITTIGLMFVDRFPAGALCGTTVRHLVLDASDTAPPDDAPDHDVCPPPALESLQMLSLGWSPDATAHVDRWLQSAQLDLSGLQTIVVDCETYQIYTLSRFVEGDASRVSRLVISYSFSDLHEALTAAGSALVNLRDIDILWYRPHADVAVGEALDAHLADRERFPALKRVTWRLATIGPARAHPLGYDHTFPGFDLAKVVAGDEAKVRPDIEAKFKDGCSNICLDDVLAKYAVASWNPSDYSSEPFGPSTHAVYDPGKSVQMQLTKMSQRGECGRRSSESWRREGGSWAKIPSRAAGLQSSNSSSKGSSRGQTTHLNDEGPKVGSGNQECAEMDVLIYPCWSFQVRVIKHFEALEGIRPESSDDEAPK</sequence>
<dbReference type="InParanoid" id="D8PM54"/>
<gene>
    <name evidence="2" type="ORF">SCHCODRAFT_231961</name>
</gene>
<reference evidence="2 3" key="1">
    <citation type="journal article" date="2010" name="Nat. Biotechnol.">
        <title>Genome sequence of the model mushroom Schizophyllum commune.</title>
        <authorList>
            <person name="Ohm R.A."/>
            <person name="de Jong J.F."/>
            <person name="Lugones L.G."/>
            <person name="Aerts A."/>
            <person name="Kothe E."/>
            <person name="Stajich J.E."/>
            <person name="de Vries R.P."/>
            <person name="Record E."/>
            <person name="Levasseur A."/>
            <person name="Baker S.E."/>
            <person name="Bartholomew K.A."/>
            <person name="Coutinho P.M."/>
            <person name="Erdmann S."/>
            <person name="Fowler T.J."/>
            <person name="Gathman A.C."/>
            <person name="Lombard V."/>
            <person name="Henrissat B."/>
            <person name="Knabe N."/>
            <person name="Kuees U."/>
            <person name="Lilly W.W."/>
            <person name="Lindquist E."/>
            <person name="Lucas S."/>
            <person name="Magnuson J.K."/>
            <person name="Piumi F."/>
            <person name="Raudaskoski M."/>
            <person name="Salamov A."/>
            <person name="Schmutz J."/>
            <person name="Schwarze F.W.M.R."/>
            <person name="vanKuyk P.A."/>
            <person name="Horton J.S."/>
            <person name="Grigoriev I.V."/>
            <person name="Woesten H.A.B."/>
        </authorList>
    </citation>
    <scope>NUCLEOTIDE SEQUENCE [LARGE SCALE GENOMIC DNA]</scope>
    <source>
        <strain evidence="3">H4-8 / FGSC 9210</strain>
    </source>
</reference>
<dbReference type="AlphaFoldDB" id="D8PM54"/>